<dbReference type="InterPro" id="IPR014146">
    <property type="entry name" value="LigD_ligase_dom"/>
</dbReference>
<evidence type="ECO:0000259" key="6">
    <source>
        <dbReference type="PROSITE" id="PS50160"/>
    </source>
</evidence>
<dbReference type="EMBL" id="CP126980">
    <property type="protein sequence ID" value="WIN00254.1"/>
    <property type="molecule type" value="Genomic_DNA"/>
</dbReference>
<dbReference type="InterPro" id="IPR012340">
    <property type="entry name" value="NA-bd_OB-fold"/>
</dbReference>
<dbReference type="CDD" id="cd07971">
    <property type="entry name" value="OBF_DNA_ligase_LigD"/>
    <property type="match status" value="1"/>
</dbReference>
<gene>
    <name evidence="7" type="primary">ligD</name>
    <name evidence="7" type="ORF">ACTOB_003949</name>
</gene>
<evidence type="ECO:0000256" key="1">
    <source>
        <dbReference type="ARBA" id="ARBA00007572"/>
    </source>
</evidence>
<accession>A0ABY8WRI6</accession>
<dbReference type="Gene3D" id="3.30.1490.70">
    <property type="match status" value="1"/>
</dbReference>
<dbReference type="SUPFAM" id="SSF56091">
    <property type="entry name" value="DNA ligase/mRNA capping enzyme, catalytic domain"/>
    <property type="match status" value="1"/>
</dbReference>
<proteinExistence type="inferred from homology"/>
<sequence>MTPEQTMPDLVPPMLAAPGPLPAEAGWAFEYKFDGVRAIAYAERGAVRLLSRNGNDVTTTYPELQQLAGLLPGRRAILDGEIVALEPGDRPSFARLAARMHVAAPAVTLVKSVPVVYYAFDLLWLDGRSLIDLPYQRRRDELTGLALQSAVARTPPEFVGVDGGAVLRAAESGGLEGVVAKRLGSPYRPGKRSADWTKVPLVRTQEVLVIGWKPGEGRRAGTIGSLLLAVRDEHDRLRFAGHVGTGFTDVMLGQLRDRLATLERTTAPVPDVPREHARRAGWVEPVLVGEVAFRNWTPEGRLRHPSWRGLRTDRGVGAARRQPDPAVPPASGQVRGAFQTPDGRWRVEAVQRGGDHFYRLLRGDNVIDGLGIAAVRQLLDQAGVDFADLVEAHPGAPAGRPEVA</sequence>
<dbReference type="InterPro" id="IPR012309">
    <property type="entry name" value="DNA_ligase_ATP-dep_C"/>
</dbReference>
<dbReference type="InterPro" id="IPR050191">
    <property type="entry name" value="ATP-dep_DNA_ligase"/>
</dbReference>
<dbReference type="Proteomes" id="UP001240150">
    <property type="component" value="Chromosome"/>
</dbReference>
<dbReference type="NCBIfam" id="TIGR02779">
    <property type="entry name" value="NHEJ_ligase_lig"/>
    <property type="match status" value="1"/>
</dbReference>
<comment type="catalytic activity">
    <reaction evidence="4">
        <text>ATP + (deoxyribonucleotide)n-3'-hydroxyl + 5'-phospho-(deoxyribonucleotide)m = (deoxyribonucleotide)n+m + AMP + diphosphate.</text>
        <dbReference type="EC" id="6.5.1.1"/>
    </reaction>
</comment>
<evidence type="ECO:0000313" key="7">
    <source>
        <dbReference type="EMBL" id="WIN00254.1"/>
    </source>
</evidence>
<dbReference type="InterPro" id="IPR016059">
    <property type="entry name" value="DNA_ligase_ATP-dep_CS"/>
</dbReference>
<dbReference type="GO" id="GO:0016874">
    <property type="term" value="F:ligase activity"/>
    <property type="evidence" value="ECO:0007669"/>
    <property type="project" value="UniProtKB-KW"/>
</dbReference>
<keyword evidence="8" id="KW-1185">Reference proteome</keyword>
<evidence type="ECO:0000313" key="8">
    <source>
        <dbReference type="Proteomes" id="UP001240150"/>
    </source>
</evidence>
<evidence type="ECO:0000256" key="2">
    <source>
        <dbReference type="ARBA" id="ARBA00012727"/>
    </source>
</evidence>
<dbReference type="RefSeq" id="WP_284921763.1">
    <property type="nucleotide sequence ID" value="NZ_CP126980.1"/>
</dbReference>
<dbReference type="PANTHER" id="PTHR45674">
    <property type="entry name" value="DNA LIGASE 1/3 FAMILY MEMBER"/>
    <property type="match status" value="1"/>
</dbReference>
<feature type="region of interest" description="Disordered" evidence="5">
    <location>
        <begin position="316"/>
        <end position="338"/>
    </location>
</feature>
<dbReference type="PANTHER" id="PTHR45674:SF4">
    <property type="entry name" value="DNA LIGASE 1"/>
    <property type="match status" value="1"/>
</dbReference>
<dbReference type="InterPro" id="IPR012310">
    <property type="entry name" value="DNA_ligase_ATP-dep_cent"/>
</dbReference>
<feature type="domain" description="ATP-dependent DNA ligase family profile" evidence="6">
    <location>
        <begin position="108"/>
        <end position="232"/>
    </location>
</feature>
<protein>
    <recommendedName>
        <fullName evidence="2">DNA ligase (ATP)</fullName>
        <ecNumber evidence="2">6.5.1.1</ecNumber>
    </recommendedName>
</protein>
<evidence type="ECO:0000256" key="4">
    <source>
        <dbReference type="ARBA" id="ARBA00034003"/>
    </source>
</evidence>
<dbReference type="SUPFAM" id="SSF50249">
    <property type="entry name" value="Nucleic acid-binding proteins"/>
    <property type="match status" value="1"/>
</dbReference>
<dbReference type="CDD" id="cd07906">
    <property type="entry name" value="Adenylation_DNA_ligase_LigD_LigC"/>
    <property type="match status" value="1"/>
</dbReference>
<dbReference type="PROSITE" id="PS00697">
    <property type="entry name" value="DNA_LIGASE_A1"/>
    <property type="match status" value="1"/>
</dbReference>
<comment type="similarity">
    <text evidence="1">Belongs to the ATP-dependent DNA ligase family.</text>
</comment>
<organism evidence="7 8">
    <name type="scientific">Actinoplanes oblitus</name>
    <dbReference type="NCBI Taxonomy" id="3040509"/>
    <lineage>
        <taxon>Bacteria</taxon>
        <taxon>Bacillati</taxon>
        <taxon>Actinomycetota</taxon>
        <taxon>Actinomycetes</taxon>
        <taxon>Micromonosporales</taxon>
        <taxon>Micromonosporaceae</taxon>
        <taxon>Actinoplanes</taxon>
    </lineage>
</organism>
<dbReference type="Pfam" id="PF01068">
    <property type="entry name" value="DNA_ligase_A_M"/>
    <property type="match status" value="1"/>
</dbReference>
<keyword evidence="3 7" id="KW-0436">Ligase</keyword>
<reference evidence="7 8" key="1">
    <citation type="submission" date="2023-06" db="EMBL/GenBank/DDBJ databases">
        <authorList>
            <person name="Yushchuk O."/>
            <person name="Binda E."/>
            <person name="Ruckert-Reed C."/>
            <person name="Fedorenko V."/>
            <person name="Kalinowski J."/>
            <person name="Marinelli F."/>
        </authorList>
    </citation>
    <scope>NUCLEOTIDE SEQUENCE [LARGE SCALE GENOMIC DNA]</scope>
    <source>
        <strain evidence="7 8">NRRL 3884</strain>
    </source>
</reference>
<dbReference type="EC" id="6.5.1.1" evidence="2"/>
<name>A0ABY8WRI6_9ACTN</name>
<dbReference type="Pfam" id="PF04679">
    <property type="entry name" value="DNA_ligase_A_C"/>
    <property type="match status" value="1"/>
</dbReference>
<evidence type="ECO:0000256" key="5">
    <source>
        <dbReference type="SAM" id="MobiDB-lite"/>
    </source>
</evidence>
<dbReference type="PROSITE" id="PS50160">
    <property type="entry name" value="DNA_LIGASE_A3"/>
    <property type="match status" value="1"/>
</dbReference>
<dbReference type="Gene3D" id="2.40.50.140">
    <property type="entry name" value="Nucleic acid-binding proteins"/>
    <property type="match status" value="1"/>
</dbReference>
<evidence type="ECO:0000256" key="3">
    <source>
        <dbReference type="ARBA" id="ARBA00022598"/>
    </source>
</evidence>
<dbReference type="Gene3D" id="3.30.470.30">
    <property type="entry name" value="DNA ligase/mRNA capping enzyme"/>
    <property type="match status" value="1"/>
</dbReference>